<feature type="compositionally biased region" description="Acidic residues" evidence="1">
    <location>
        <begin position="163"/>
        <end position="173"/>
    </location>
</feature>
<evidence type="ECO:0000256" key="1">
    <source>
        <dbReference type="SAM" id="MobiDB-lite"/>
    </source>
</evidence>
<keyword evidence="3" id="KW-1185">Reference proteome</keyword>
<comment type="caution">
    <text evidence="2">The sequence shown here is derived from an EMBL/GenBank/DDBJ whole genome shotgun (WGS) entry which is preliminary data.</text>
</comment>
<reference evidence="2 3" key="1">
    <citation type="journal article" date="2013" name="Curr. Biol.">
        <title>The Genome of the Foraminiferan Reticulomyxa filosa.</title>
        <authorList>
            <person name="Glockner G."/>
            <person name="Hulsmann N."/>
            <person name="Schleicher M."/>
            <person name="Noegel A.A."/>
            <person name="Eichinger L."/>
            <person name="Gallinger C."/>
            <person name="Pawlowski J."/>
            <person name="Sierra R."/>
            <person name="Euteneuer U."/>
            <person name="Pillet L."/>
            <person name="Moustafa A."/>
            <person name="Platzer M."/>
            <person name="Groth M."/>
            <person name="Szafranski K."/>
            <person name="Schliwa M."/>
        </authorList>
    </citation>
    <scope>NUCLEOTIDE SEQUENCE [LARGE SCALE GENOMIC DNA]</scope>
</reference>
<dbReference type="EMBL" id="ASPP01042824">
    <property type="protein sequence ID" value="ETN99815.1"/>
    <property type="molecule type" value="Genomic_DNA"/>
</dbReference>
<proteinExistence type="predicted"/>
<accession>X6LEM5</accession>
<evidence type="ECO:0000313" key="2">
    <source>
        <dbReference type="EMBL" id="ETN99815.1"/>
    </source>
</evidence>
<evidence type="ECO:0000313" key="3">
    <source>
        <dbReference type="Proteomes" id="UP000023152"/>
    </source>
</evidence>
<gene>
    <name evidence="2" type="ORF">RFI_37652</name>
</gene>
<organism evidence="2 3">
    <name type="scientific">Reticulomyxa filosa</name>
    <dbReference type="NCBI Taxonomy" id="46433"/>
    <lineage>
        <taxon>Eukaryota</taxon>
        <taxon>Sar</taxon>
        <taxon>Rhizaria</taxon>
        <taxon>Retaria</taxon>
        <taxon>Foraminifera</taxon>
        <taxon>Monothalamids</taxon>
        <taxon>Reticulomyxidae</taxon>
        <taxon>Reticulomyxa</taxon>
    </lineage>
</organism>
<dbReference type="Proteomes" id="UP000023152">
    <property type="component" value="Unassembled WGS sequence"/>
</dbReference>
<sequence length="182" mass="21487">QEKASYLFIHSFIHLFIHLFRKRERLKKKKAAIEEKVFFFFLNFLFQKKKKKKFDLQTGQQRSKAGSHAKPKHVVDGRSLENKELQKQVSFVIHLYASCLLCMRSHLVCVLSKGSFDLSTQNGEKYLNLKSCKLESELMEQKQLNSELCLQIHEFRTNKGTSSEEEEEEEDEKENQKDPKSR</sequence>
<dbReference type="AlphaFoldDB" id="X6LEM5"/>
<name>X6LEM5_RETFI</name>
<feature type="region of interest" description="Disordered" evidence="1">
    <location>
        <begin position="157"/>
        <end position="182"/>
    </location>
</feature>
<protein>
    <submittedName>
        <fullName evidence="2">Uncharacterized protein</fullName>
    </submittedName>
</protein>
<feature type="non-terminal residue" evidence="2">
    <location>
        <position position="1"/>
    </location>
</feature>